<dbReference type="GO" id="GO:0006412">
    <property type="term" value="P:translation"/>
    <property type="evidence" value="ECO:0007669"/>
    <property type="project" value="TreeGrafter"/>
</dbReference>
<keyword evidence="5" id="KW-0863">Zinc-finger</keyword>
<name>A0A8B6GG33_MYTGA</name>
<gene>
    <name evidence="12" type="ORF">MGAL_10B008216</name>
</gene>
<protein>
    <submittedName>
        <fullName evidence="12">Zygote arrest protein 1</fullName>
    </submittedName>
</protein>
<keyword evidence="3" id="KW-0963">Cytoplasm</keyword>
<keyword evidence="6" id="KW-0221">Differentiation</keyword>
<evidence type="ECO:0000313" key="12">
    <source>
        <dbReference type="EMBL" id="VDI63381.1"/>
    </source>
</evidence>
<dbReference type="EMBL" id="UYJE01008370">
    <property type="protein sequence ID" value="VDI63381.1"/>
    <property type="molecule type" value="Genomic_DNA"/>
</dbReference>
<evidence type="ECO:0000256" key="4">
    <source>
        <dbReference type="ARBA" id="ARBA00022723"/>
    </source>
</evidence>
<dbReference type="GO" id="GO:0017148">
    <property type="term" value="P:negative regulation of translation"/>
    <property type="evidence" value="ECO:0007669"/>
    <property type="project" value="UniProtKB-ARBA"/>
</dbReference>
<dbReference type="PANTHER" id="PTHR31054:SF3">
    <property type="entry name" value="ZYGOTE ARREST PROTEIN 1-LIKE"/>
    <property type="match status" value="1"/>
</dbReference>
<accession>A0A8B6GG33</accession>
<evidence type="ECO:0000256" key="9">
    <source>
        <dbReference type="ARBA" id="ARBA00022943"/>
    </source>
</evidence>
<comment type="caution">
    <text evidence="12">The sequence shown here is derived from an EMBL/GenBank/DDBJ whole genome shotgun (WGS) entry which is preliminary data.</text>
</comment>
<sequence length="123" mass="14459">MGRRNNRRESSQREVRCFGYFCCRRCDHEWTSSYVWKMSGTLKVLYKQQCMECDEFMGPYKTTPLICSGCEMVNCECEEDNSGPKKPHLSDLCGRCQSGKKCQLSLEKCVFPCSRRDGRIYRY</sequence>
<comment type="similarity">
    <text evidence="10">Belongs to the ZAR1 family.</text>
</comment>
<evidence type="ECO:0000256" key="5">
    <source>
        <dbReference type="ARBA" id="ARBA00022771"/>
    </source>
</evidence>
<evidence type="ECO:0000256" key="10">
    <source>
        <dbReference type="ARBA" id="ARBA00034699"/>
    </source>
</evidence>
<dbReference type="PANTHER" id="PTHR31054">
    <property type="entry name" value="ZYGOTE ARREST PROTEIN 1-LIKE ISOFORM X1"/>
    <property type="match status" value="1"/>
</dbReference>
<dbReference type="OrthoDB" id="9885288at2759"/>
<keyword evidence="13" id="KW-1185">Reference proteome</keyword>
<evidence type="ECO:0000259" key="11">
    <source>
        <dbReference type="SMART" id="SM01328"/>
    </source>
</evidence>
<dbReference type="GO" id="GO:0048477">
    <property type="term" value="P:oogenesis"/>
    <property type="evidence" value="ECO:0007669"/>
    <property type="project" value="UniProtKB-KW"/>
</dbReference>
<organism evidence="12 13">
    <name type="scientific">Mytilus galloprovincialis</name>
    <name type="common">Mediterranean mussel</name>
    <dbReference type="NCBI Taxonomy" id="29158"/>
    <lineage>
        <taxon>Eukaryota</taxon>
        <taxon>Metazoa</taxon>
        <taxon>Spiralia</taxon>
        <taxon>Lophotrochozoa</taxon>
        <taxon>Mollusca</taxon>
        <taxon>Bivalvia</taxon>
        <taxon>Autobranchia</taxon>
        <taxon>Pteriomorphia</taxon>
        <taxon>Mytilida</taxon>
        <taxon>Mytiloidea</taxon>
        <taxon>Mytilidae</taxon>
        <taxon>Mytilinae</taxon>
        <taxon>Mytilus</taxon>
    </lineage>
</organism>
<evidence type="ECO:0000256" key="7">
    <source>
        <dbReference type="ARBA" id="ARBA00022833"/>
    </source>
</evidence>
<dbReference type="GO" id="GO:0008270">
    <property type="term" value="F:zinc ion binding"/>
    <property type="evidence" value="ECO:0007669"/>
    <property type="project" value="UniProtKB-KW"/>
</dbReference>
<evidence type="ECO:0000256" key="3">
    <source>
        <dbReference type="ARBA" id="ARBA00022490"/>
    </source>
</evidence>
<dbReference type="InterPro" id="IPR027377">
    <property type="entry name" value="ZAR1/RTP1-5-like_Znf-3CxxC"/>
</dbReference>
<dbReference type="GO" id="GO:0005737">
    <property type="term" value="C:cytoplasm"/>
    <property type="evidence" value="ECO:0007669"/>
    <property type="project" value="UniProtKB-SubCell"/>
</dbReference>
<dbReference type="GO" id="GO:0003729">
    <property type="term" value="F:mRNA binding"/>
    <property type="evidence" value="ECO:0007669"/>
    <property type="project" value="UniProtKB-ARBA"/>
</dbReference>
<dbReference type="SMART" id="SM01328">
    <property type="entry name" value="zf-3CxxC"/>
    <property type="match status" value="1"/>
</dbReference>
<evidence type="ECO:0000256" key="8">
    <source>
        <dbReference type="ARBA" id="ARBA00022884"/>
    </source>
</evidence>
<comment type="subcellular location">
    <subcellularLocation>
        <location evidence="1">Cytoplasm</location>
    </subcellularLocation>
</comment>
<keyword evidence="7" id="KW-0862">Zinc</keyword>
<evidence type="ECO:0000256" key="2">
    <source>
        <dbReference type="ARBA" id="ARBA00022473"/>
    </source>
</evidence>
<proteinExistence type="inferred from homology"/>
<evidence type="ECO:0000256" key="1">
    <source>
        <dbReference type="ARBA" id="ARBA00004496"/>
    </source>
</evidence>
<keyword evidence="4" id="KW-0479">Metal-binding</keyword>
<feature type="domain" description="3CxxC-type" evidence="11">
    <location>
        <begin position="16"/>
        <end position="99"/>
    </location>
</feature>
<evidence type="ECO:0000313" key="13">
    <source>
        <dbReference type="Proteomes" id="UP000596742"/>
    </source>
</evidence>
<dbReference type="Pfam" id="PF13695">
    <property type="entry name" value="Zn_ribbon_3CxxC"/>
    <property type="match status" value="1"/>
</dbReference>
<keyword evidence="2" id="KW-0217">Developmental protein</keyword>
<dbReference type="Proteomes" id="UP000596742">
    <property type="component" value="Unassembled WGS sequence"/>
</dbReference>
<evidence type="ECO:0000256" key="6">
    <source>
        <dbReference type="ARBA" id="ARBA00022782"/>
    </source>
</evidence>
<reference evidence="12" key="1">
    <citation type="submission" date="2018-11" db="EMBL/GenBank/DDBJ databases">
        <authorList>
            <person name="Alioto T."/>
            <person name="Alioto T."/>
        </authorList>
    </citation>
    <scope>NUCLEOTIDE SEQUENCE</scope>
</reference>
<dbReference type="InterPro" id="IPR026775">
    <property type="entry name" value="Zar1"/>
</dbReference>
<keyword evidence="8" id="KW-0694">RNA-binding</keyword>
<keyword evidence="9" id="KW-0896">Oogenesis</keyword>
<dbReference type="AlphaFoldDB" id="A0A8B6GG33"/>